<feature type="compositionally biased region" description="Basic and acidic residues" evidence="1">
    <location>
        <begin position="50"/>
        <end position="68"/>
    </location>
</feature>
<keyword evidence="3" id="KW-1185">Reference proteome</keyword>
<proteinExistence type="predicted"/>
<evidence type="ECO:0000313" key="3">
    <source>
        <dbReference type="Proteomes" id="UP001524478"/>
    </source>
</evidence>
<sequence length="103" mass="11975">MSIKPIDYNVMLPKTQEVSSTKYIENIKNKNIVESGFIQQEKIINKNKKKVMDTDKSNKSRIVDDNRSNKQGYSRKKDNKKSEKSTNKKINTKNIGNNIDIRI</sequence>
<organism evidence="2 3">
    <name type="scientific">Tissierella carlieri</name>
    <dbReference type="NCBI Taxonomy" id="689904"/>
    <lineage>
        <taxon>Bacteria</taxon>
        <taxon>Bacillati</taxon>
        <taxon>Bacillota</taxon>
        <taxon>Tissierellia</taxon>
        <taxon>Tissierellales</taxon>
        <taxon>Tissierellaceae</taxon>
        <taxon>Tissierella</taxon>
    </lineage>
</organism>
<reference evidence="2 3" key="1">
    <citation type="submission" date="2022-06" db="EMBL/GenBank/DDBJ databases">
        <title>Isolation of gut microbiota from human fecal samples.</title>
        <authorList>
            <person name="Pamer E.G."/>
            <person name="Barat B."/>
            <person name="Waligurski E."/>
            <person name="Medina S."/>
            <person name="Paddock L."/>
            <person name="Mostad J."/>
        </authorList>
    </citation>
    <scope>NUCLEOTIDE SEQUENCE [LARGE SCALE GENOMIC DNA]</scope>
    <source>
        <strain evidence="2 3">DFI.7.95</strain>
    </source>
</reference>
<feature type="compositionally biased region" description="Low complexity" evidence="1">
    <location>
        <begin position="88"/>
        <end position="103"/>
    </location>
</feature>
<gene>
    <name evidence="2" type="ORF">NE686_01590</name>
</gene>
<feature type="region of interest" description="Disordered" evidence="1">
    <location>
        <begin position="48"/>
        <end position="103"/>
    </location>
</feature>
<evidence type="ECO:0000313" key="2">
    <source>
        <dbReference type="EMBL" id="MCQ4921765.1"/>
    </source>
</evidence>
<evidence type="ECO:0000256" key="1">
    <source>
        <dbReference type="SAM" id="MobiDB-lite"/>
    </source>
</evidence>
<accession>A0ABT1S603</accession>
<dbReference type="RefSeq" id="WP_256310227.1">
    <property type="nucleotide sequence ID" value="NZ_JANGAC010000001.1"/>
</dbReference>
<dbReference type="Proteomes" id="UP001524478">
    <property type="component" value="Unassembled WGS sequence"/>
</dbReference>
<comment type="caution">
    <text evidence="2">The sequence shown here is derived from an EMBL/GenBank/DDBJ whole genome shotgun (WGS) entry which is preliminary data.</text>
</comment>
<name>A0ABT1S603_9FIRM</name>
<protein>
    <submittedName>
        <fullName evidence="2">Uncharacterized protein</fullName>
    </submittedName>
</protein>
<dbReference type="EMBL" id="JANGAC010000001">
    <property type="protein sequence ID" value="MCQ4921765.1"/>
    <property type="molecule type" value="Genomic_DNA"/>
</dbReference>